<keyword evidence="5" id="KW-0146">Chitin degradation</keyword>
<sequence>MVPSVLSSALLLVATANAANGLFLHDHDSVKRRYFEDDSWSQPGNHFTHALFKRAPSGSDGASYPQVGSSEWSSKYPAAFSTPGNDRTPQEWLAQLKIAQDAGKIPDIPVATMGSGGSPVYQNADAGGPQICSSTYQCRASDVIYDSPDNVFSISFDDGPLPPTPTLVDFLQKNNEIGTHFMIGGNVLSNPSQFQSVFNYGGDLAVHTWSHPYMTTLTNEQVVAELGWTMQIIHDSSGGRVPRVWRPPYGDSDHRVRAIASEVFGLVTVIWNQDSADWQIANQKQTLQGIDELYDKVLPASKSPGLMILEHELSDQTVQAFMENYPKIKANGWQTASLARVINGTDPYRNVQGDNVAPASVYLVSGTTSQPASSTSSASSSASTTGSSSTANPTTNASSNTSKSNSATSSWKTIFSVASTLLSVAVPCLVFVLS</sequence>
<comment type="caution">
    <text evidence="17">The sequence shown here is derived from an EMBL/GenBank/DDBJ whole genome shotgun (WGS) entry which is preliminary data.</text>
</comment>
<dbReference type="InterPro" id="IPR050248">
    <property type="entry name" value="Polysacc_deacetylase_ArnD"/>
</dbReference>
<evidence type="ECO:0000256" key="2">
    <source>
        <dbReference type="ARBA" id="ARBA00004609"/>
    </source>
</evidence>
<evidence type="ECO:0000256" key="4">
    <source>
        <dbReference type="ARBA" id="ARBA00022622"/>
    </source>
</evidence>
<evidence type="ECO:0000313" key="18">
    <source>
        <dbReference type="Proteomes" id="UP001465976"/>
    </source>
</evidence>
<dbReference type="PANTHER" id="PTHR10587">
    <property type="entry name" value="GLYCOSYL TRANSFERASE-RELATED"/>
    <property type="match status" value="1"/>
</dbReference>
<keyword evidence="4" id="KW-0325">Glycoprotein</keyword>
<evidence type="ECO:0000256" key="3">
    <source>
        <dbReference type="ARBA" id="ARBA00022475"/>
    </source>
</evidence>
<evidence type="ECO:0000256" key="8">
    <source>
        <dbReference type="ARBA" id="ARBA00023285"/>
    </source>
</evidence>
<feature type="signal peptide" evidence="15">
    <location>
        <begin position="1"/>
        <end position="18"/>
    </location>
</feature>
<keyword evidence="6" id="KW-0472">Membrane</keyword>
<dbReference type="EC" id="3.5.1.41" evidence="12"/>
<evidence type="ECO:0000259" key="16">
    <source>
        <dbReference type="PROSITE" id="PS51677"/>
    </source>
</evidence>
<feature type="chain" id="PRO_5047484634" description="chitin deacetylase" evidence="15">
    <location>
        <begin position="19"/>
        <end position="434"/>
    </location>
</feature>
<evidence type="ECO:0000256" key="6">
    <source>
        <dbReference type="ARBA" id="ARBA00023136"/>
    </source>
</evidence>
<evidence type="ECO:0000256" key="1">
    <source>
        <dbReference type="ARBA" id="ARBA00001941"/>
    </source>
</evidence>
<evidence type="ECO:0000256" key="9">
    <source>
        <dbReference type="ARBA" id="ARBA00023288"/>
    </source>
</evidence>
<keyword evidence="15" id="KW-0732">Signal</keyword>
<evidence type="ECO:0000313" key="17">
    <source>
        <dbReference type="EMBL" id="KAL0579681.1"/>
    </source>
</evidence>
<dbReference type="Proteomes" id="UP001465976">
    <property type="component" value="Unassembled WGS sequence"/>
</dbReference>
<keyword evidence="18" id="KW-1185">Reference proteome</keyword>
<name>A0ABR3FW00_9AGAR</name>
<evidence type="ECO:0000256" key="14">
    <source>
        <dbReference type="SAM" id="MobiDB-lite"/>
    </source>
</evidence>
<evidence type="ECO:0000256" key="5">
    <source>
        <dbReference type="ARBA" id="ARBA00023024"/>
    </source>
</evidence>
<comment type="cofactor">
    <cofactor evidence="1">
        <name>Co(2+)</name>
        <dbReference type="ChEBI" id="CHEBI:48828"/>
    </cofactor>
</comment>
<dbReference type="InterPro" id="IPR011330">
    <property type="entry name" value="Glyco_hydro/deAcase_b/a-brl"/>
</dbReference>
<organism evidence="17 18">
    <name type="scientific">Marasmius crinis-equi</name>
    <dbReference type="NCBI Taxonomy" id="585013"/>
    <lineage>
        <taxon>Eukaryota</taxon>
        <taxon>Fungi</taxon>
        <taxon>Dikarya</taxon>
        <taxon>Basidiomycota</taxon>
        <taxon>Agaricomycotina</taxon>
        <taxon>Agaricomycetes</taxon>
        <taxon>Agaricomycetidae</taxon>
        <taxon>Agaricales</taxon>
        <taxon>Marasmiineae</taxon>
        <taxon>Marasmiaceae</taxon>
        <taxon>Marasmius</taxon>
    </lineage>
</organism>
<dbReference type="EMBL" id="JBAHYK010000051">
    <property type="protein sequence ID" value="KAL0579681.1"/>
    <property type="molecule type" value="Genomic_DNA"/>
</dbReference>
<dbReference type="Gene3D" id="3.20.20.370">
    <property type="entry name" value="Glycoside hydrolase/deacetylase"/>
    <property type="match status" value="1"/>
</dbReference>
<evidence type="ECO:0000256" key="15">
    <source>
        <dbReference type="SAM" id="SignalP"/>
    </source>
</evidence>
<dbReference type="PROSITE" id="PS51677">
    <property type="entry name" value="NODB"/>
    <property type="match status" value="1"/>
</dbReference>
<dbReference type="Pfam" id="PF01522">
    <property type="entry name" value="Polysacc_deac_1"/>
    <property type="match status" value="1"/>
</dbReference>
<evidence type="ECO:0000256" key="13">
    <source>
        <dbReference type="ARBA" id="ARBA00048494"/>
    </source>
</evidence>
<comment type="subcellular location">
    <subcellularLocation>
        <location evidence="2">Cell membrane</location>
        <topology evidence="2">Lipid-anchor</topology>
        <topology evidence="2">GPI-anchor</topology>
    </subcellularLocation>
</comment>
<proteinExistence type="predicted"/>
<evidence type="ECO:0000256" key="7">
    <source>
        <dbReference type="ARBA" id="ARBA00023277"/>
    </source>
</evidence>
<accession>A0ABR3FW00</accession>
<reference evidence="17 18" key="1">
    <citation type="submission" date="2024-02" db="EMBL/GenBank/DDBJ databases">
        <title>A draft genome for the cacao thread blight pathogen Marasmius crinis-equi.</title>
        <authorList>
            <person name="Cohen S.P."/>
            <person name="Baruah I.K."/>
            <person name="Amoako-Attah I."/>
            <person name="Bukari Y."/>
            <person name="Meinhardt L.W."/>
            <person name="Bailey B.A."/>
        </authorList>
    </citation>
    <scope>NUCLEOTIDE SEQUENCE [LARGE SCALE GENOMIC DNA]</scope>
    <source>
        <strain evidence="17 18">GH-76</strain>
    </source>
</reference>
<dbReference type="SUPFAM" id="SSF88713">
    <property type="entry name" value="Glycoside hydrolase/deacetylase"/>
    <property type="match status" value="1"/>
</dbReference>
<evidence type="ECO:0000256" key="12">
    <source>
        <dbReference type="ARBA" id="ARBA00024056"/>
    </source>
</evidence>
<keyword evidence="11" id="KW-0624">Polysaccharide degradation</keyword>
<feature type="region of interest" description="Disordered" evidence="14">
    <location>
        <begin position="369"/>
        <end position="407"/>
    </location>
</feature>
<dbReference type="PANTHER" id="PTHR10587:SF135">
    <property type="entry name" value="CHITIN DEACETYLASE 3"/>
    <property type="match status" value="1"/>
</dbReference>
<keyword evidence="7" id="KW-0119">Carbohydrate metabolism</keyword>
<evidence type="ECO:0000256" key="10">
    <source>
        <dbReference type="ARBA" id="ARBA00023316"/>
    </source>
</evidence>
<protein>
    <recommendedName>
        <fullName evidence="12">chitin deacetylase</fullName>
        <ecNumber evidence="12">3.5.1.41</ecNumber>
    </recommendedName>
</protein>
<gene>
    <name evidence="17" type="ORF">V5O48_002311</name>
</gene>
<keyword evidence="3" id="KW-1003">Cell membrane</keyword>
<comment type="catalytic activity">
    <reaction evidence="13">
        <text>[(1-&gt;4)-N-acetyl-beta-D-glucosaminyl](n) + n H2O = chitosan + n acetate</text>
        <dbReference type="Rhea" id="RHEA:10464"/>
        <dbReference type="Rhea" id="RHEA-COMP:9593"/>
        <dbReference type="Rhea" id="RHEA-COMP:9597"/>
        <dbReference type="ChEBI" id="CHEBI:15377"/>
        <dbReference type="ChEBI" id="CHEBI:17029"/>
        <dbReference type="ChEBI" id="CHEBI:30089"/>
        <dbReference type="ChEBI" id="CHEBI:57704"/>
        <dbReference type="EC" id="3.5.1.41"/>
    </reaction>
    <physiologicalReaction direction="left-to-right" evidence="13">
        <dbReference type="Rhea" id="RHEA:10465"/>
    </physiologicalReaction>
</comment>
<evidence type="ECO:0000256" key="11">
    <source>
        <dbReference type="ARBA" id="ARBA00023326"/>
    </source>
</evidence>
<feature type="domain" description="NodB homology" evidence="16">
    <location>
        <begin position="150"/>
        <end position="336"/>
    </location>
</feature>
<keyword evidence="4" id="KW-0336">GPI-anchor</keyword>
<keyword evidence="8" id="KW-0170">Cobalt</keyword>
<keyword evidence="10" id="KW-0961">Cell wall biogenesis/degradation</keyword>
<keyword evidence="9" id="KW-0449">Lipoprotein</keyword>
<dbReference type="InterPro" id="IPR002509">
    <property type="entry name" value="NODB_dom"/>
</dbReference>